<protein>
    <submittedName>
        <fullName evidence="4">YhbY family RNA-binding protein</fullName>
    </submittedName>
</protein>
<dbReference type="Gene3D" id="3.30.110.60">
    <property type="entry name" value="YhbY-like"/>
    <property type="match status" value="1"/>
</dbReference>
<name>A0A9D1T4L7_9FIRM</name>
<dbReference type="Pfam" id="PF01985">
    <property type="entry name" value="CRS1_YhbY"/>
    <property type="match status" value="1"/>
</dbReference>
<dbReference type="PANTHER" id="PTHR40065">
    <property type="entry name" value="RNA-BINDING PROTEIN YHBY"/>
    <property type="match status" value="1"/>
</dbReference>
<reference evidence="4" key="2">
    <citation type="journal article" date="2021" name="PeerJ">
        <title>Extensive microbial diversity within the chicken gut microbiome revealed by metagenomics and culture.</title>
        <authorList>
            <person name="Gilroy R."/>
            <person name="Ravi A."/>
            <person name="Getino M."/>
            <person name="Pursley I."/>
            <person name="Horton D.L."/>
            <person name="Alikhan N.F."/>
            <person name="Baker D."/>
            <person name="Gharbi K."/>
            <person name="Hall N."/>
            <person name="Watson M."/>
            <person name="Adriaenssens E.M."/>
            <person name="Foster-Nyarko E."/>
            <person name="Jarju S."/>
            <person name="Secka A."/>
            <person name="Antonio M."/>
            <person name="Oren A."/>
            <person name="Chaudhuri R.R."/>
            <person name="La Ragione R."/>
            <person name="Hildebrand F."/>
            <person name="Pallen M.J."/>
        </authorList>
    </citation>
    <scope>NUCLEOTIDE SEQUENCE</scope>
    <source>
        <strain evidence="4">1370</strain>
    </source>
</reference>
<comment type="caution">
    <text evidence="4">The sequence shown here is derived from an EMBL/GenBank/DDBJ whole genome shotgun (WGS) entry which is preliminary data.</text>
</comment>
<evidence type="ECO:0000256" key="2">
    <source>
        <dbReference type="PROSITE-ProRule" id="PRU00626"/>
    </source>
</evidence>
<proteinExistence type="predicted"/>
<organism evidence="4 5">
    <name type="scientific">Candidatus Faeciplasma avium</name>
    <dbReference type="NCBI Taxonomy" id="2840798"/>
    <lineage>
        <taxon>Bacteria</taxon>
        <taxon>Bacillati</taxon>
        <taxon>Bacillota</taxon>
        <taxon>Clostridia</taxon>
        <taxon>Eubacteriales</taxon>
        <taxon>Oscillospiraceae</taxon>
        <taxon>Oscillospiraceae incertae sedis</taxon>
        <taxon>Candidatus Faeciplasma</taxon>
    </lineage>
</organism>
<dbReference type="InterPro" id="IPR051925">
    <property type="entry name" value="RNA-binding_domain"/>
</dbReference>
<dbReference type="PANTHER" id="PTHR40065:SF3">
    <property type="entry name" value="RNA-BINDING PROTEIN YHBY"/>
    <property type="match status" value="1"/>
</dbReference>
<dbReference type="InterPro" id="IPR035920">
    <property type="entry name" value="YhbY-like_sf"/>
</dbReference>
<dbReference type="GO" id="GO:0003723">
    <property type="term" value="F:RNA binding"/>
    <property type="evidence" value="ECO:0007669"/>
    <property type="project" value="UniProtKB-UniRule"/>
</dbReference>
<dbReference type="SUPFAM" id="SSF75471">
    <property type="entry name" value="YhbY-like"/>
    <property type="match status" value="1"/>
</dbReference>
<dbReference type="InterPro" id="IPR001890">
    <property type="entry name" value="RNA-binding_CRM"/>
</dbReference>
<evidence type="ECO:0000313" key="5">
    <source>
        <dbReference type="Proteomes" id="UP000823960"/>
    </source>
</evidence>
<evidence type="ECO:0000313" key="4">
    <source>
        <dbReference type="EMBL" id="HIV10513.1"/>
    </source>
</evidence>
<dbReference type="Proteomes" id="UP000823960">
    <property type="component" value="Unassembled WGS sequence"/>
</dbReference>
<accession>A0A9D1T4L7</accession>
<dbReference type="SMART" id="SM01103">
    <property type="entry name" value="CRS1_YhbY"/>
    <property type="match status" value="1"/>
</dbReference>
<reference evidence="4" key="1">
    <citation type="submission" date="2020-10" db="EMBL/GenBank/DDBJ databases">
        <authorList>
            <person name="Gilroy R."/>
        </authorList>
    </citation>
    <scope>NUCLEOTIDE SEQUENCE</scope>
    <source>
        <strain evidence="4">1370</strain>
    </source>
</reference>
<dbReference type="AlphaFoldDB" id="A0A9D1T4L7"/>
<evidence type="ECO:0000256" key="1">
    <source>
        <dbReference type="ARBA" id="ARBA00022884"/>
    </source>
</evidence>
<sequence>MLTSKQRSKLKTIAAGIPAAFQVGKGGISDAQVRQIDDYLRAHEIIKINCLDNSLYTPLEAANELSERLNAEVVITIGQKAVLYRKNPDKPLIEL</sequence>
<dbReference type="EMBL" id="DVOL01000031">
    <property type="protein sequence ID" value="HIV10513.1"/>
    <property type="molecule type" value="Genomic_DNA"/>
</dbReference>
<gene>
    <name evidence="4" type="ORF">IAD28_02310</name>
</gene>
<dbReference type="PROSITE" id="PS51295">
    <property type="entry name" value="CRM"/>
    <property type="match status" value="1"/>
</dbReference>
<evidence type="ECO:0000259" key="3">
    <source>
        <dbReference type="PROSITE" id="PS51295"/>
    </source>
</evidence>
<feature type="domain" description="CRM" evidence="3">
    <location>
        <begin position="1"/>
        <end position="95"/>
    </location>
</feature>
<keyword evidence="1 2" id="KW-0694">RNA-binding</keyword>